<keyword evidence="2" id="KW-0808">Transferase</keyword>
<evidence type="ECO:0000256" key="4">
    <source>
        <dbReference type="ARBA" id="ARBA00023315"/>
    </source>
</evidence>
<evidence type="ECO:0000256" key="2">
    <source>
        <dbReference type="ARBA" id="ARBA00022679"/>
    </source>
</evidence>
<comment type="cofactor">
    <cofactor evidence="1">
        <name>(R)-lipoate</name>
        <dbReference type="ChEBI" id="CHEBI:83088"/>
    </cofactor>
</comment>
<dbReference type="AlphaFoldDB" id="A0A6J6T6J2"/>
<keyword evidence="4" id="KW-0012">Acyltransferase</keyword>
<dbReference type="EMBL" id="CAEZZF010000002">
    <property type="protein sequence ID" value="CAB4742503.1"/>
    <property type="molecule type" value="Genomic_DNA"/>
</dbReference>
<dbReference type="PROSITE" id="PS50968">
    <property type="entry name" value="BIOTINYL_LIPOYL"/>
    <property type="match status" value="1"/>
</dbReference>
<sequence>MIEVFVPEMENEGQDVYIVDWFKEVGDSISEGDPLLEVMTDKANIEIPSPVTGTLTARNFEIDDRVTPGAALAAIEPA</sequence>
<dbReference type="InterPro" id="IPR003016">
    <property type="entry name" value="2-oxoA_DH_lipoyl-BS"/>
</dbReference>
<dbReference type="Pfam" id="PF00364">
    <property type="entry name" value="Biotin_lipoyl"/>
    <property type="match status" value="1"/>
</dbReference>
<dbReference type="SUPFAM" id="SSF51230">
    <property type="entry name" value="Single hybrid motif"/>
    <property type="match status" value="1"/>
</dbReference>
<dbReference type="PANTHER" id="PTHR43178:SF5">
    <property type="entry name" value="LIPOAMIDE ACYLTRANSFERASE COMPONENT OF BRANCHED-CHAIN ALPHA-KETO ACID DEHYDROGENASE COMPLEX, MITOCHONDRIAL"/>
    <property type="match status" value="1"/>
</dbReference>
<dbReference type="Gene3D" id="2.40.50.100">
    <property type="match status" value="1"/>
</dbReference>
<name>A0A6J6T6J2_9ZZZZ</name>
<accession>A0A6J6T6J2</accession>
<evidence type="ECO:0000259" key="5">
    <source>
        <dbReference type="PROSITE" id="PS50968"/>
    </source>
</evidence>
<dbReference type="PROSITE" id="PS00189">
    <property type="entry name" value="LIPOYL"/>
    <property type="match status" value="1"/>
</dbReference>
<dbReference type="GO" id="GO:0005737">
    <property type="term" value="C:cytoplasm"/>
    <property type="evidence" value="ECO:0007669"/>
    <property type="project" value="TreeGrafter"/>
</dbReference>
<gene>
    <name evidence="6" type="ORF">UFOPK2837_00088</name>
    <name evidence="7" type="ORF">UFOPK4319_00267</name>
</gene>
<evidence type="ECO:0000313" key="7">
    <source>
        <dbReference type="EMBL" id="CAB5053817.1"/>
    </source>
</evidence>
<dbReference type="GO" id="GO:0016407">
    <property type="term" value="F:acetyltransferase activity"/>
    <property type="evidence" value="ECO:0007669"/>
    <property type="project" value="TreeGrafter"/>
</dbReference>
<reference evidence="6" key="1">
    <citation type="submission" date="2020-05" db="EMBL/GenBank/DDBJ databases">
        <authorList>
            <person name="Chiriac C."/>
            <person name="Salcher M."/>
            <person name="Ghai R."/>
            <person name="Kavagutti S V."/>
        </authorList>
    </citation>
    <scope>NUCLEOTIDE SEQUENCE</scope>
</reference>
<dbReference type="InterPro" id="IPR000089">
    <property type="entry name" value="Biotin_lipoyl"/>
</dbReference>
<evidence type="ECO:0000313" key="6">
    <source>
        <dbReference type="EMBL" id="CAB4742503.1"/>
    </source>
</evidence>
<proteinExistence type="predicted"/>
<protein>
    <submittedName>
        <fullName evidence="6">Unannotated protein</fullName>
    </submittedName>
</protein>
<dbReference type="GO" id="GO:0031405">
    <property type="term" value="F:lipoic acid binding"/>
    <property type="evidence" value="ECO:0007669"/>
    <property type="project" value="TreeGrafter"/>
</dbReference>
<keyword evidence="3" id="KW-0450">Lipoyl</keyword>
<organism evidence="6">
    <name type="scientific">freshwater metagenome</name>
    <dbReference type="NCBI Taxonomy" id="449393"/>
    <lineage>
        <taxon>unclassified sequences</taxon>
        <taxon>metagenomes</taxon>
        <taxon>ecological metagenomes</taxon>
    </lineage>
</organism>
<dbReference type="InterPro" id="IPR011053">
    <property type="entry name" value="Single_hybrid_motif"/>
</dbReference>
<dbReference type="PANTHER" id="PTHR43178">
    <property type="entry name" value="DIHYDROLIPOAMIDE ACETYLTRANSFERASE COMPONENT OF PYRUVATE DEHYDROGENASE COMPLEX"/>
    <property type="match status" value="1"/>
</dbReference>
<feature type="domain" description="Lipoyl-binding" evidence="5">
    <location>
        <begin position="1"/>
        <end position="76"/>
    </location>
</feature>
<dbReference type="CDD" id="cd06849">
    <property type="entry name" value="lipoyl_domain"/>
    <property type="match status" value="1"/>
</dbReference>
<evidence type="ECO:0000256" key="3">
    <source>
        <dbReference type="ARBA" id="ARBA00022823"/>
    </source>
</evidence>
<dbReference type="EMBL" id="CAFBQN010000009">
    <property type="protein sequence ID" value="CAB5053817.1"/>
    <property type="molecule type" value="Genomic_DNA"/>
</dbReference>
<dbReference type="InterPro" id="IPR050743">
    <property type="entry name" value="2-oxoacid_DH_E2_comp"/>
</dbReference>
<evidence type="ECO:0000256" key="1">
    <source>
        <dbReference type="ARBA" id="ARBA00001938"/>
    </source>
</evidence>